<proteinExistence type="predicted"/>
<dbReference type="OrthoDB" id="422540at2759"/>
<dbReference type="AlphaFoldDB" id="A0A8X6I718"/>
<protein>
    <submittedName>
        <fullName evidence="1">Uncharacterized protein</fullName>
    </submittedName>
</protein>
<dbReference type="Proteomes" id="UP000886998">
    <property type="component" value="Unassembled WGS sequence"/>
</dbReference>
<sequence length="55" mass="6148">MAHPLHVKHSPSFVLLGLRSVIKEDINATVAETVYGTTIRLPSDFSKIRVRTTFP</sequence>
<keyword evidence="2" id="KW-1185">Reference proteome</keyword>
<reference evidence="1" key="1">
    <citation type="submission" date="2020-08" db="EMBL/GenBank/DDBJ databases">
        <title>Multicomponent nature underlies the extraordinary mechanical properties of spider dragline silk.</title>
        <authorList>
            <person name="Kono N."/>
            <person name="Nakamura H."/>
            <person name="Mori M."/>
            <person name="Yoshida Y."/>
            <person name="Ohtoshi R."/>
            <person name="Malay A.D."/>
            <person name="Moran D.A.P."/>
            <person name="Tomita M."/>
            <person name="Numata K."/>
            <person name="Arakawa K."/>
        </authorList>
    </citation>
    <scope>NUCLEOTIDE SEQUENCE</scope>
</reference>
<organism evidence="1 2">
    <name type="scientific">Trichonephila inaurata madagascariensis</name>
    <dbReference type="NCBI Taxonomy" id="2747483"/>
    <lineage>
        <taxon>Eukaryota</taxon>
        <taxon>Metazoa</taxon>
        <taxon>Ecdysozoa</taxon>
        <taxon>Arthropoda</taxon>
        <taxon>Chelicerata</taxon>
        <taxon>Arachnida</taxon>
        <taxon>Araneae</taxon>
        <taxon>Araneomorphae</taxon>
        <taxon>Entelegynae</taxon>
        <taxon>Araneoidea</taxon>
        <taxon>Nephilidae</taxon>
        <taxon>Trichonephila</taxon>
        <taxon>Trichonephila inaurata</taxon>
    </lineage>
</organism>
<comment type="caution">
    <text evidence="1">The sequence shown here is derived from an EMBL/GenBank/DDBJ whole genome shotgun (WGS) entry which is preliminary data.</text>
</comment>
<dbReference type="EMBL" id="BMAV01024398">
    <property type="protein sequence ID" value="GFS32889.1"/>
    <property type="molecule type" value="Genomic_DNA"/>
</dbReference>
<accession>A0A8X6I718</accession>
<gene>
    <name evidence="1" type="ORF">TNIN_143511</name>
</gene>
<evidence type="ECO:0000313" key="1">
    <source>
        <dbReference type="EMBL" id="GFS32889.1"/>
    </source>
</evidence>
<evidence type="ECO:0000313" key="2">
    <source>
        <dbReference type="Proteomes" id="UP000886998"/>
    </source>
</evidence>
<name>A0A8X6I718_9ARAC</name>
<feature type="non-terminal residue" evidence="1">
    <location>
        <position position="55"/>
    </location>
</feature>